<comment type="function">
    <text evidence="4">Catalyzes the methylation of 5-hydroxyuridine (ho5U) to form 5-methoxyuridine (mo5U) at position 34 in tRNAs.</text>
</comment>
<dbReference type="InterPro" id="IPR050362">
    <property type="entry name" value="Cation-dep_OMT"/>
</dbReference>
<keyword evidence="3 4" id="KW-0949">S-adenosyl-L-methionine</keyword>
<keyword evidence="6" id="KW-1185">Reference proteome</keyword>
<feature type="binding site" evidence="4">
    <location>
        <position position="131"/>
    </location>
    <ligand>
        <name>Mg(2+)</name>
        <dbReference type="ChEBI" id="CHEBI:18420"/>
    </ligand>
</feature>
<feature type="binding site" evidence="4">
    <location>
        <position position="36"/>
    </location>
    <ligand>
        <name>S-adenosyl-L-methionine</name>
        <dbReference type="ChEBI" id="CHEBI:59789"/>
    </ligand>
</feature>
<protein>
    <recommendedName>
        <fullName evidence="4">tRNA 5-hydroxyuridine methyltransferase</fullName>
        <ecNumber evidence="4">2.1.1.-</ecNumber>
    </recommendedName>
    <alternativeName>
        <fullName evidence="4">ho5U methyltransferase</fullName>
    </alternativeName>
</protein>
<comment type="subunit">
    <text evidence="4">Homodimer.</text>
</comment>
<keyword evidence="4" id="KW-0819">tRNA processing</keyword>
<feature type="binding site" evidence="4">
    <location>
        <position position="83"/>
    </location>
    <ligand>
        <name>S-adenosyl-L-methionine</name>
        <dbReference type="ChEBI" id="CHEBI:59789"/>
    </ligand>
</feature>
<evidence type="ECO:0000256" key="2">
    <source>
        <dbReference type="ARBA" id="ARBA00022679"/>
    </source>
</evidence>
<dbReference type="CDD" id="cd02440">
    <property type="entry name" value="AdoMet_MTases"/>
    <property type="match status" value="1"/>
</dbReference>
<dbReference type="PROSITE" id="PS51682">
    <property type="entry name" value="SAM_OMT_I"/>
    <property type="match status" value="1"/>
</dbReference>
<evidence type="ECO:0000313" key="6">
    <source>
        <dbReference type="Proteomes" id="UP001595896"/>
    </source>
</evidence>
<evidence type="ECO:0000313" key="5">
    <source>
        <dbReference type="EMBL" id="MFC4738215.1"/>
    </source>
</evidence>
<feature type="binding site" evidence="4">
    <location>
        <position position="66"/>
    </location>
    <ligand>
        <name>S-adenosyl-L-methionine</name>
        <dbReference type="ChEBI" id="CHEBI:59789"/>
    </ligand>
</feature>
<dbReference type="InterPro" id="IPR043675">
    <property type="entry name" value="TrmR_methyltr"/>
</dbReference>
<comment type="catalytic activity">
    <reaction evidence="4">
        <text>5-hydroxyuridine(34) in tRNA + S-adenosyl-L-methionine = 5-methoxyuridine(34) in tRNA + S-adenosyl-L-homocysteine + H(+)</text>
        <dbReference type="Rhea" id="RHEA:60524"/>
        <dbReference type="Rhea" id="RHEA-COMP:13381"/>
        <dbReference type="Rhea" id="RHEA-COMP:15591"/>
        <dbReference type="ChEBI" id="CHEBI:15378"/>
        <dbReference type="ChEBI" id="CHEBI:57856"/>
        <dbReference type="ChEBI" id="CHEBI:59789"/>
        <dbReference type="ChEBI" id="CHEBI:136877"/>
        <dbReference type="ChEBI" id="CHEBI:143860"/>
    </reaction>
</comment>
<feature type="binding site" evidence="4">
    <location>
        <position position="131"/>
    </location>
    <ligand>
        <name>S-adenosyl-L-methionine</name>
        <dbReference type="ChEBI" id="CHEBI:59789"/>
    </ligand>
</feature>
<accession>A0ABV9P0L2</accession>
<keyword evidence="4" id="KW-0460">Magnesium</keyword>
<dbReference type="SUPFAM" id="SSF53335">
    <property type="entry name" value="S-adenosyl-L-methionine-dependent methyltransferases"/>
    <property type="match status" value="1"/>
</dbReference>
<name>A0ABV9P0L2_9BACI</name>
<sequence>MQQDALKTYLTELIPSTSGFSAELEQDALRRYIPVMDREALHALITLLQMNGTSRILEIGTAVGYSAIRLLEELPDLEVISIERDSERAAEAEMNVKKAGVAERFRLIKGDALETAAKAAEYGPFDALFIDAAKGSYEAFFRTYEPMVKPGGLIAADNVLFRGYVPGTEEPESHRFINMSDRLRAFNASLMASEQFQTMILPVGDGLLAACKRN</sequence>
<feature type="binding site" evidence="4">
    <location>
        <position position="157"/>
    </location>
    <ligand>
        <name>Mg(2+)</name>
        <dbReference type="ChEBI" id="CHEBI:18420"/>
    </ligand>
</feature>
<dbReference type="GO" id="GO:0032259">
    <property type="term" value="P:methylation"/>
    <property type="evidence" value="ECO:0007669"/>
    <property type="project" value="UniProtKB-KW"/>
</dbReference>
<dbReference type="GO" id="GO:0008168">
    <property type="term" value="F:methyltransferase activity"/>
    <property type="evidence" value="ECO:0007669"/>
    <property type="project" value="UniProtKB-KW"/>
</dbReference>
<organism evidence="5 6">
    <name type="scientific">Bacillus daqingensis</name>
    <dbReference type="NCBI Taxonomy" id="872396"/>
    <lineage>
        <taxon>Bacteria</taxon>
        <taxon>Bacillati</taxon>
        <taxon>Bacillota</taxon>
        <taxon>Bacilli</taxon>
        <taxon>Bacillales</taxon>
        <taxon>Bacillaceae</taxon>
        <taxon>Bacillus</taxon>
    </lineage>
</organism>
<keyword evidence="1 4" id="KW-0489">Methyltransferase</keyword>
<dbReference type="Pfam" id="PF01596">
    <property type="entry name" value="Methyltransf_3"/>
    <property type="match status" value="1"/>
</dbReference>
<dbReference type="Gene3D" id="3.40.50.150">
    <property type="entry name" value="Vaccinia Virus protein VP39"/>
    <property type="match status" value="1"/>
</dbReference>
<dbReference type="EMBL" id="JBHSGK010000021">
    <property type="protein sequence ID" value="MFC4738215.1"/>
    <property type="molecule type" value="Genomic_DNA"/>
</dbReference>
<proteinExistence type="inferred from homology"/>
<comment type="caution">
    <text evidence="5">The sequence shown here is derived from an EMBL/GenBank/DDBJ whole genome shotgun (WGS) entry which is preliminary data.</text>
</comment>
<dbReference type="RefSeq" id="WP_377910803.1">
    <property type="nucleotide sequence ID" value="NZ_JBHSGK010000021.1"/>
</dbReference>
<feature type="binding site" evidence="4">
    <location>
        <position position="158"/>
    </location>
    <ligand>
        <name>Mg(2+)</name>
        <dbReference type="ChEBI" id="CHEBI:18420"/>
    </ligand>
</feature>
<dbReference type="EC" id="2.1.1.-" evidence="4"/>
<dbReference type="PANTHER" id="PTHR10509:SF14">
    <property type="entry name" value="CAFFEOYL-COA O-METHYLTRANSFERASE 3-RELATED"/>
    <property type="match status" value="1"/>
</dbReference>
<dbReference type="InterPro" id="IPR002935">
    <property type="entry name" value="SAM_O-MeTrfase"/>
</dbReference>
<reference evidence="6" key="1">
    <citation type="journal article" date="2019" name="Int. J. Syst. Evol. Microbiol.">
        <title>The Global Catalogue of Microorganisms (GCM) 10K type strain sequencing project: providing services to taxonomists for standard genome sequencing and annotation.</title>
        <authorList>
            <consortium name="The Broad Institute Genomics Platform"/>
            <consortium name="The Broad Institute Genome Sequencing Center for Infectious Disease"/>
            <person name="Wu L."/>
            <person name="Ma J."/>
        </authorList>
    </citation>
    <scope>NUCLEOTIDE SEQUENCE [LARGE SCALE GENOMIC DNA]</scope>
    <source>
        <strain evidence="6">JCM 12165</strain>
    </source>
</reference>
<dbReference type="HAMAP" id="MF_02217">
    <property type="entry name" value="TrmR_methyltr"/>
    <property type="match status" value="1"/>
</dbReference>
<keyword evidence="2 4" id="KW-0808">Transferase</keyword>
<comment type="similarity">
    <text evidence="4">Belongs to the class I-like SAM-binding methyltransferase superfamily. Cation-dependent O-methyltransferase family.</text>
</comment>
<keyword evidence="4" id="KW-0479">Metal-binding</keyword>
<gene>
    <name evidence="4" type="primary">trmR</name>
    <name evidence="5" type="ORF">ACFO4L_16710</name>
</gene>
<evidence type="ECO:0000256" key="4">
    <source>
        <dbReference type="HAMAP-Rule" id="MF_02217"/>
    </source>
</evidence>
<dbReference type="PANTHER" id="PTHR10509">
    <property type="entry name" value="O-METHYLTRANSFERASE-RELATED"/>
    <property type="match status" value="1"/>
</dbReference>
<dbReference type="Proteomes" id="UP001595896">
    <property type="component" value="Unassembled WGS sequence"/>
</dbReference>
<evidence type="ECO:0000256" key="3">
    <source>
        <dbReference type="ARBA" id="ARBA00022691"/>
    </source>
</evidence>
<feature type="binding site" evidence="4">
    <location>
        <begin position="111"/>
        <end position="112"/>
    </location>
    <ligand>
        <name>S-adenosyl-L-methionine</name>
        <dbReference type="ChEBI" id="CHEBI:59789"/>
    </ligand>
</feature>
<dbReference type="InterPro" id="IPR029063">
    <property type="entry name" value="SAM-dependent_MTases_sf"/>
</dbReference>
<evidence type="ECO:0000256" key="1">
    <source>
        <dbReference type="ARBA" id="ARBA00022603"/>
    </source>
</evidence>